<evidence type="ECO:0000256" key="5">
    <source>
        <dbReference type="RuleBase" id="RU003694"/>
    </source>
</evidence>
<dbReference type="GO" id="GO:0004312">
    <property type="term" value="F:fatty acid synthase activity"/>
    <property type="evidence" value="ECO:0007669"/>
    <property type="project" value="TreeGrafter"/>
</dbReference>
<dbReference type="InterPro" id="IPR018201">
    <property type="entry name" value="Ketoacyl_synth_AS"/>
</dbReference>
<dbReference type="InterPro" id="IPR050091">
    <property type="entry name" value="PKS_NRPS_Biosynth_Enz"/>
</dbReference>
<dbReference type="InterPro" id="IPR016039">
    <property type="entry name" value="Thiolase-like"/>
</dbReference>
<dbReference type="InterPro" id="IPR020841">
    <property type="entry name" value="PKS_Beta-ketoAc_synthase_dom"/>
</dbReference>
<evidence type="ECO:0000256" key="1">
    <source>
        <dbReference type="ARBA" id="ARBA00022450"/>
    </source>
</evidence>
<dbReference type="SUPFAM" id="SSF53901">
    <property type="entry name" value="Thiolase-like"/>
    <property type="match status" value="1"/>
</dbReference>
<reference evidence="7 8" key="1">
    <citation type="submission" date="2020-01" db="EMBL/GenBank/DDBJ databases">
        <title>Novel species isolated from a subtropical stream in China.</title>
        <authorList>
            <person name="Lu H."/>
        </authorList>
    </citation>
    <scope>NUCLEOTIDE SEQUENCE [LARGE SCALE GENOMIC DNA]</scope>
    <source>
        <strain evidence="7 8">FT82W</strain>
    </source>
</reference>
<keyword evidence="1" id="KW-0596">Phosphopantetheine</keyword>
<dbReference type="SMART" id="SM00825">
    <property type="entry name" value="PKS_KS"/>
    <property type="match status" value="1"/>
</dbReference>
<dbReference type="Proteomes" id="UP000470302">
    <property type="component" value="Unassembled WGS sequence"/>
</dbReference>
<dbReference type="InterPro" id="IPR014031">
    <property type="entry name" value="Ketoacyl_synth_C"/>
</dbReference>
<gene>
    <name evidence="7" type="ORF">GTP91_32800</name>
</gene>
<dbReference type="RefSeq" id="WP_161100483.1">
    <property type="nucleotide sequence ID" value="NZ_WWCW01000322.1"/>
</dbReference>
<keyword evidence="2" id="KW-0597">Phosphoprotein</keyword>
<dbReference type="EMBL" id="WWCW01000322">
    <property type="protein sequence ID" value="MYM91944.1"/>
    <property type="molecule type" value="Genomic_DNA"/>
</dbReference>
<dbReference type="Gene3D" id="3.40.47.10">
    <property type="match status" value="1"/>
</dbReference>
<evidence type="ECO:0000256" key="3">
    <source>
        <dbReference type="ARBA" id="ARBA00022679"/>
    </source>
</evidence>
<protein>
    <recommendedName>
        <fullName evidence="6">Ketosynthase family 3 (KS3) domain-containing protein</fullName>
    </recommendedName>
</protein>
<dbReference type="PROSITE" id="PS00606">
    <property type="entry name" value="KS3_1"/>
    <property type="match status" value="1"/>
</dbReference>
<dbReference type="AlphaFoldDB" id="A0A845GCC1"/>
<keyword evidence="3 5" id="KW-0808">Transferase</keyword>
<sequence length="495" mass="52382">MTNLPEKPTDTLKKTFIALKRAQARVEALEARRAEPVAIVGIGCRLPGGVDSPDALWDLLCRETDTARAVPADRWSEDSFYSGSADATGRTHAARAHFLDGDVYAFDAPFFGVSVKEALAMDPQQRLLLELGWEALEDAGIDPASLRGTPTGVFVGISSDDYAQAHRHSGRLELIDGYSLTGTCLAPAAGRMSYTFGFEGPSMAIDTACSSSLVAVHLACQSLRDGETDVALAAGVNLILSPVFHIASSKLGTISADGLCKTFDASADGYGRGEGCGVVVLKRLADAEADGDRILAVIRGSSVNQDGKSNGLTAPNGLAQERVIREALDRAGLAPEDIGYIEVHGTGTSLGDPIEVEAIGRIHGGRPADRPVVLGTVKSNIGHLEAAAGIAGLIRAVEILRRGEIPAHLHLDNPSPHIPWGAYPFEVRKERKAWTGDGPRRAGVSSFGFSGTNAHVILEQAPEAAPAAAEQIGKTQVLQTWMGGKRVYKKEKRQD</sequence>
<evidence type="ECO:0000256" key="4">
    <source>
        <dbReference type="ARBA" id="ARBA00054155"/>
    </source>
</evidence>
<name>A0A845GCC1_9BURK</name>
<dbReference type="Pfam" id="PF02801">
    <property type="entry name" value="Ketoacyl-synt_C"/>
    <property type="match status" value="1"/>
</dbReference>
<feature type="domain" description="Ketosynthase family 3 (KS3)" evidence="6">
    <location>
        <begin position="34"/>
        <end position="460"/>
    </location>
</feature>
<dbReference type="PANTHER" id="PTHR43775">
    <property type="entry name" value="FATTY ACID SYNTHASE"/>
    <property type="match status" value="1"/>
</dbReference>
<evidence type="ECO:0000256" key="2">
    <source>
        <dbReference type="ARBA" id="ARBA00022553"/>
    </source>
</evidence>
<dbReference type="InterPro" id="IPR014030">
    <property type="entry name" value="Ketoacyl_synth_N"/>
</dbReference>
<proteinExistence type="inferred from homology"/>
<accession>A0A845GCC1</accession>
<dbReference type="GO" id="GO:0006633">
    <property type="term" value="P:fatty acid biosynthetic process"/>
    <property type="evidence" value="ECO:0007669"/>
    <property type="project" value="InterPro"/>
</dbReference>
<dbReference type="CDD" id="cd00833">
    <property type="entry name" value="PKS"/>
    <property type="match status" value="1"/>
</dbReference>
<dbReference type="PROSITE" id="PS52004">
    <property type="entry name" value="KS3_2"/>
    <property type="match status" value="1"/>
</dbReference>
<dbReference type="PANTHER" id="PTHR43775:SF37">
    <property type="entry name" value="SI:DKEY-61P9.11"/>
    <property type="match status" value="1"/>
</dbReference>
<comment type="similarity">
    <text evidence="5">Belongs to the thiolase-like superfamily. Beta-ketoacyl-ACP synthases family.</text>
</comment>
<dbReference type="GO" id="GO:0004315">
    <property type="term" value="F:3-oxoacyl-[acyl-carrier-protein] synthase activity"/>
    <property type="evidence" value="ECO:0007669"/>
    <property type="project" value="InterPro"/>
</dbReference>
<comment type="caution">
    <text evidence="7">The sequence shown here is derived from an EMBL/GenBank/DDBJ whole genome shotgun (WGS) entry which is preliminary data.</text>
</comment>
<organism evidence="7 8">
    <name type="scientific">Duganella vulcania</name>
    <dbReference type="NCBI Taxonomy" id="2692166"/>
    <lineage>
        <taxon>Bacteria</taxon>
        <taxon>Pseudomonadati</taxon>
        <taxon>Pseudomonadota</taxon>
        <taxon>Betaproteobacteria</taxon>
        <taxon>Burkholderiales</taxon>
        <taxon>Oxalobacteraceae</taxon>
        <taxon>Telluria group</taxon>
        <taxon>Duganella</taxon>
    </lineage>
</organism>
<dbReference type="FunFam" id="3.40.47.10:FF:000019">
    <property type="entry name" value="Polyketide synthase type I"/>
    <property type="match status" value="1"/>
</dbReference>
<dbReference type="Pfam" id="PF00109">
    <property type="entry name" value="ketoacyl-synt"/>
    <property type="match status" value="1"/>
</dbReference>
<evidence type="ECO:0000313" key="7">
    <source>
        <dbReference type="EMBL" id="MYM91944.1"/>
    </source>
</evidence>
<comment type="function">
    <text evidence="4">Involved in production of the polyketide antibiotic thailandamide.</text>
</comment>
<evidence type="ECO:0000313" key="8">
    <source>
        <dbReference type="Proteomes" id="UP000470302"/>
    </source>
</evidence>
<dbReference type="InterPro" id="IPR032821">
    <property type="entry name" value="PKS_assoc"/>
</dbReference>
<evidence type="ECO:0000259" key="6">
    <source>
        <dbReference type="PROSITE" id="PS52004"/>
    </source>
</evidence>
<dbReference type="Pfam" id="PF16197">
    <property type="entry name" value="KAsynt_C_assoc"/>
    <property type="match status" value="1"/>
</dbReference>